<keyword evidence="2" id="KW-1185">Reference proteome</keyword>
<evidence type="ECO:0000313" key="1">
    <source>
        <dbReference type="EMBL" id="RKH68771.1"/>
    </source>
</evidence>
<accession>A0A3A8QLU1</accession>
<proteinExistence type="predicted"/>
<protein>
    <submittedName>
        <fullName evidence="1">Uncharacterized protein</fullName>
    </submittedName>
</protein>
<name>A0A3A8QLU1_9BACT</name>
<sequence>MTPRYDVTRDGATVLTFTSEPGIIQSTARPAPGMKPLTHPFLNARALDARHEHQLGTLLRASTSADDFIRRLREAGYEVRRETSAR</sequence>
<dbReference type="AlphaFoldDB" id="A0A3A8QLU1"/>
<dbReference type="Proteomes" id="UP000272888">
    <property type="component" value="Unassembled WGS sequence"/>
</dbReference>
<evidence type="ECO:0000313" key="2">
    <source>
        <dbReference type="Proteomes" id="UP000272888"/>
    </source>
</evidence>
<comment type="caution">
    <text evidence="1">The sequence shown here is derived from an EMBL/GenBank/DDBJ whole genome shotgun (WGS) entry which is preliminary data.</text>
</comment>
<reference evidence="2" key="1">
    <citation type="submission" date="2018-09" db="EMBL/GenBank/DDBJ databases">
        <authorList>
            <person name="Livingstone P.G."/>
            <person name="Whitworth D.E."/>
        </authorList>
    </citation>
    <scope>NUCLEOTIDE SEQUENCE [LARGE SCALE GENOMIC DNA]</scope>
    <source>
        <strain evidence="2">CA051B</strain>
    </source>
</reference>
<organism evidence="1 2">
    <name type="scientific">Corallococcus llansteffanensis</name>
    <dbReference type="NCBI Taxonomy" id="2316731"/>
    <lineage>
        <taxon>Bacteria</taxon>
        <taxon>Pseudomonadati</taxon>
        <taxon>Myxococcota</taxon>
        <taxon>Myxococcia</taxon>
        <taxon>Myxococcales</taxon>
        <taxon>Cystobacterineae</taxon>
        <taxon>Myxococcaceae</taxon>
        <taxon>Corallococcus</taxon>
    </lineage>
</organism>
<dbReference type="RefSeq" id="WP_120641494.1">
    <property type="nucleotide sequence ID" value="NZ_RAWB01000004.1"/>
</dbReference>
<dbReference type="EMBL" id="RAWB01000004">
    <property type="protein sequence ID" value="RKH68771.1"/>
    <property type="molecule type" value="Genomic_DNA"/>
</dbReference>
<gene>
    <name evidence="1" type="ORF">D7V93_00850</name>
</gene>